<evidence type="ECO:0000256" key="5">
    <source>
        <dbReference type="RuleBase" id="RU004508"/>
    </source>
</evidence>
<dbReference type="InterPro" id="IPR015422">
    <property type="entry name" value="PyrdxlP-dep_Trfase_small"/>
</dbReference>
<dbReference type="GO" id="GO:0008483">
    <property type="term" value="F:transaminase activity"/>
    <property type="evidence" value="ECO:0007669"/>
    <property type="project" value="TreeGrafter"/>
</dbReference>
<keyword evidence="1 4" id="KW-0663">Pyridoxal phosphate</keyword>
<feature type="active site" description="Proton acceptor" evidence="3">
    <location>
        <position position="169"/>
    </location>
</feature>
<reference evidence="6 7" key="1">
    <citation type="submission" date="2018-10" db="EMBL/GenBank/DDBJ databases">
        <title>Genomic Encyclopedia of Type Strains, Phase IV (KMG-IV): sequencing the most valuable type-strain genomes for metagenomic binning, comparative biology and taxonomic classification.</title>
        <authorList>
            <person name="Goeker M."/>
        </authorList>
    </citation>
    <scope>NUCLEOTIDE SEQUENCE [LARGE SCALE GENOMIC DNA]</scope>
    <source>
        <strain evidence="6 7">DSM 22228</strain>
    </source>
</reference>
<dbReference type="PANTHER" id="PTHR30244">
    <property type="entry name" value="TRANSAMINASE"/>
    <property type="match status" value="1"/>
</dbReference>
<dbReference type="InterPro" id="IPR000653">
    <property type="entry name" value="DegT/StrS_aminotransferase"/>
</dbReference>
<comment type="caution">
    <text evidence="6">The sequence shown here is derived from an EMBL/GenBank/DDBJ whole genome shotgun (WGS) entry which is preliminary data.</text>
</comment>
<dbReference type="SUPFAM" id="SSF53383">
    <property type="entry name" value="PLP-dependent transferases"/>
    <property type="match status" value="1"/>
</dbReference>
<dbReference type="RefSeq" id="WP_121145700.1">
    <property type="nucleotide sequence ID" value="NZ_RBWY01000004.1"/>
</dbReference>
<dbReference type="Pfam" id="PF01041">
    <property type="entry name" value="DegT_DnrJ_EryC1"/>
    <property type="match status" value="1"/>
</dbReference>
<organism evidence="6 7">
    <name type="scientific">Orbus hercynius</name>
    <dbReference type="NCBI Taxonomy" id="593135"/>
    <lineage>
        <taxon>Bacteria</taxon>
        <taxon>Pseudomonadati</taxon>
        <taxon>Pseudomonadota</taxon>
        <taxon>Gammaproteobacteria</taxon>
        <taxon>Orbales</taxon>
        <taxon>Orbaceae</taxon>
        <taxon>Orbus</taxon>
    </lineage>
</organism>
<dbReference type="EMBL" id="RBWY01000004">
    <property type="protein sequence ID" value="RKS84796.1"/>
    <property type="molecule type" value="Genomic_DNA"/>
</dbReference>
<evidence type="ECO:0000256" key="3">
    <source>
        <dbReference type="PIRSR" id="PIRSR000390-1"/>
    </source>
</evidence>
<dbReference type="Gene3D" id="3.90.1150.10">
    <property type="entry name" value="Aspartate Aminotransferase, domain 1"/>
    <property type="match status" value="1"/>
</dbReference>
<dbReference type="Proteomes" id="UP000278542">
    <property type="component" value="Unassembled WGS sequence"/>
</dbReference>
<dbReference type="AlphaFoldDB" id="A0A495RC00"/>
<evidence type="ECO:0000313" key="6">
    <source>
        <dbReference type="EMBL" id="RKS84796.1"/>
    </source>
</evidence>
<evidence type="ECO:0000256" key="4">
    <source>
        <dbReference type="PIRSR" id="PIRSR000390-2"/>
    </source>
</evidence>
<protein>
    <submittedName>
        <fullName evidence="6">dTDP-4-amino-4,6-dideoxygalactose transaminase</fullName>
    </submittedName>
</protein>
<keyword evidence="7" id="KW-1185">Reference proteome</keyword>
<dbReference type="GO" id="GO:0000271">
    <property type="term" value="P:polysaccharide biosynthetic process"/>
    <property type="evidence" value="ECO:0007669"/>
    <property type="project" value="TreeGrafter"/>
</dbReference>
<dbReference type="GO" id="GO:0030170">
    <property type="term" value="F:pyridoxal phosphate binding"/>
    <property type="evidence" value="ECO:0007669"/>
    <property type="project" value="TreeGrafter"/>
</dbReference>
<dbReference type="InterPro" id="IPR015421">
    <property type="entry name" value="PyrdxlP-dep_Trfase_major"/>
</dbReference>
<dbReference type="PIRSF" id="PIRSF000390">
    <property type="entry name" value="PLP_StrS"/>
    <property type="match status" value="1"/>
</dbReference>
<comment type="similarity">
    <text evidence="2 5">Belongs to the DegT/DnrJ/EryC1 family.</text>
</comment>
<feature type="modified residue" description="N6-(pyridoxal phosphate)lysine" evidence="4">
    <location>
        <position position="169"/>
    </location>
</feature>
<sequence>MKKYIENPPTAGLPLNWGDWFAHNQDLSERIGTIFNLPPVSVTCSGTIALVTALTVLRQHHSHRVQVIIPAYTCPLVALAIHHCGLKVILCDVATDSFEFDLNQLQSLLNEQVLAVIPTHLGGRVANISNIKRLTEPYQIAIIEDAAQALGADVGQDGDIVFFSLAVGKGLTLYEGGLLSASDPDLNQQLTKATKRIPRHFGWEVRRIIALLGYTALYHPFGLYFVYGQPRRRLLAQGKWIEAVGDDFTYELPFHRVSQFRQRVAANAISRLPSFLAATAQQALKRVQQLQMIPGIHVITDQSARRGTWPFIMVLLPSKSICDNILRQLWSSSLGVSRLFIYALSQYSYLNSIIPPISMPHAEDFAQRMLTITNSLWLDDKAFEQIYITIQSSVSLR</sequence>
<proteinExistence type="inferred from homology"/>
<gene>
    <name evidence="6" type="ORF">DES39_2012</name>
</gene>
<accession>A0A495RC00</accession>
<name>A0A495RC00_9GAMM</name>
<evidence type="ECO:0000256" key="2">
    <source>
        <dbReference type="ARBA" id="ARBA00037999"/>
    </source>
</evidence>
<dbReference type="OrthoDB" id="9804264at2"/>
<dbReference type="Gene3D" id="3.40.640.10">
    <property type="entry name" value="Type I PLP-dependent aspartate aminotransferase-like (Major domain)"/>
    <property type="match status" value="1"/>
</dbReference>
<dbReference type="PANTHER" id="PTHR30244:SF34">
    <property type="entry name" value="DTDP-4-AMINO-4,6-DIDEOXYGALACTOSE TRANSAMINASE"/>
    <property type="match status" value="1"/>
</dbReference>
<dbReference type="InterPro" id="IPR015424">
    <property type="entry name" value="PyrdxlP-dep_Trfase"/>
</dbReference>
<evidence type="ECO:0000313" key="7">
    <source>
        <dbReference type="Proteomes" id="UP000278542"/>
    </source>
</evidence>
<evidence type="ECO:0000256" key="1">
    <source>
        <dbReference type="ARBA" id="ARBA00022898"/>
    </source>
</evidence>